<comment type="subcellular location">
    <subcellularLocation>
        <location evidence="1">Nucleus</location>
    </subcellularLocation>
</comment>
<dbReference type="eggNOG" id="ENOG502QTKZ">
    <property type="taxonomic scope" value="Eukaryota"/>
</dbReference>
<organism evidence="10">
    <name type="scientific">Selaginella moellendorffii</name>
    <name type="common">Spikemoss</name>
    <dbReference type="NCBI Taxonomy" id="88036"/>
    <lineage>
        <taxon>Eukaryota</taxon>
        <taxon>Viridiplantae</taxon>
        <taxon>Streptophyta</taxon>
        <taxon>Embryophyta</taxon>
        <taxon>Tracheophyta</taxon>
        <taxon>Lycopodiopsida</taxon>
        <taxon>Selaginellales</taxon>
        <taxon>Selaginellaceae</taxon>
        <taxon>Selaginella</taxon>
    </lineage>
</organism>
<evidence type="ECO:0000256" key="5">
    <source>
        <dbReference type="ARBA" id="ARBA00023242"/>
    </source>
</evidence>
<dbReference type="PANTHER" id="PTHR47287:SF15">
    <property type="entry name" value="ZINC FINGER PROTEIN 3-LIKE"/>
    <property type="match status" value="1"/>
</dbReference>
<dbReference type="InParanoid" id="D8ST23"/>
<dbReference type="InterPro" id="IPR013087">
    <property type="entry name" value="Znf_C2H2_type"/>
</dbReference>
<gene>
    <name evidence="9" type="primary">ZFP1d-2</name>
    <name evidence="9" type="ORF">SELMODRAFT_450839</name>
</gene>
<feature type="compositionally biased region" description="Polar residues" evidence="7">
    <location>
        <begin position="92"/>
        <end position="101"/>
    </location>
</feature>
<evidence type="ECO:0000256" key="1">
    <source>
        <dbReference type="ARBA" id="ARBA00004123"/>
    </source>
</evidence>
<dbReference type="InterPro" id="IPR036236">
    <property type="entry name" value="Znf_C2H2_sf"/>
</dbReference>
<dbReference type="InterPro" id="IPR044246">
    <property type="entry name" value="ZFP3-like"/>
</dbReference>
<dbReference type="GO" id="GO:0005634">
    <property type="term" value="C:nucleus"/>
    <property type="evidence" value="ECO:0007669"/>
    <property type="project" value="UniProtKB-SubCell"/>
</dbReference>
<dbReference type="PANTHER" id="PTHR47287">
    <property type="entry name" value="C2H2 AND C2HC ZINC FINGERS SUPERFAMILY PROTEIN"/>
    <property type="match status" value="1"/>
</dbReference>
<accession>D8ST23</accession>
<feature type="region of interest" description="Disordered" evidence="7">
    <location>
        <begin position="180"/>
        <end position="203"/>
    </location>
</feature>
<feature type="compositionally biased region" description="Basic and acidic residues" evidence="7">
    <location>
        <begin position="77"/>
        <end position="90"/>
    </location>
</feature>
<dbReference type="PROSITE" id="PS50157">
    <property type="entry name" value="ZINC_FINGER_C2H2_2"/>
    <property type="match status" value="1"/>
</dbReference>
<dbReference type="GO" id="GO:0009788">
    <property type="term" value="P:negative regulation of abscisic acid-activated signaling pathway"/>
    <property type="evidence" value="ECO:0007669"/>
    <property type="project" value="InterPro"/>
</dbReference>
<dbReference type="OMA" id="TELSHAW"/>
<keyword evidence="2" id="KW-0479">Metal-binding</keyword>
<dbReference type="HOGENOM" id="CLU_862185_0_0_1"/>
<sequence length="323" mass="34032">MSTTELSHAWGGQDDASRRFKRSALDLSLSIGDFQTKRLHQEEGDDLPLARFGSHHILSPGQAVLLEVKPDESCWTRDHPKFQESPKDLDSCSGTNQSKPSASGDVECSSRDWMSSPPLFDSAKRPAPPHDHHHQGLVGGGMISVPPPSLDSSPTAFGGQASEPRVFPCPYCQRKFTSSQALGGHQNAHKRERTAARQAQRSHSLAQAYRHIHSPILGSGASSLDRNLGVKAHSAAHLTATTLIENAVRSANGGGGGSPAPALPTGHHGWLRPASISLQPAVGKYLGGGGGGGMRSGARFEDLVGGGRGFGASFLDEDLPGGK</sequence>
<evidence type="ECO:0000313" key="10">
    <source>
        <dbReference type="Proteomes" id="UP000001514"/>
    </source>
</evidence>
<dbReference type="AlphaFoldDB" id="D8ST23"/>
<dbReference type="FunCoup" id="D8ST23">
    <property type="interactions" value="482"/>
</dbReference>
<name>D8ST23_SELML</name>
<evidence type="ECO:0000256" key="6">
    <source>
        <dbReference type="PROSITE-ProRule" id="PRU00042"/>
    </source>
</evidence>
<feature type="domain" description="C2H2-type" evidence="8">
    <location>
        <begin position="167"/>
        <end position="194"/>
    </location>
</feature>
<protein>
    <submittedName>
        <fullName evidence="9">EPF-type Cis2-His2 zinc finger transcription factor</fullName>
    </submittedName>
</protein>
<dbReference type="EMBL" id="GL377639">
    <property type="protein sequence ID" value="EFJ12411.1"/>
    <property type="molecule type" value="Genomic_DNA"/>
</dbReference>
<keyword evidence="10" id="KW-1185">Reference proteome</keyword>
<dbReference type="SUPFAM" id="SSF57667">
    <property type="entry name" value="beta-beta-alpha zinc fingers"/>
    <property type="match status" value="1"/>
</dbReference>
<keyword evidence="4" id="KW-0862">Zinc</keyword>
<dbReference type="PROSITE" id="PS00028">
    <property type="entry name" value="ZINC_FINGER_C2H2_1"/>
    <property type="match status" value="1"/>
</dbReference>
<evidence type="ECO:0000313" key="9">
    <source>
        <dbReference type="EMBL" id="EFJ12411.1"/>
    </source>
</evidence>
<dbReference type="GeneID" id="9658724"/>
<evidence type="ECO:0000256" key="4">
    <source>
        <dbReference type="ARBA" id="ARBA00022833"/>
    </source>
</evidence>
<feature type="region of interest" description="Disordered" evidence="7">
    <location>
        <begin position="77"/>
        <end position="146"/>
    </location>
</feature>
<dbReference type="GO" id="GO:0008270">
    <property type="term" value="F:zinc ion binding"/>
    <property type="evidence" value="ECO:0007669"/>
    <property type="project" value="UniProtKB-KW"/>
</dbReference>
<keyword evidence="5" id="KW-0539">Nucleus</keyword>
<evidence type="ECO:0000256" key="3">
    <source>
        <dbReference type="ARBA" id="ARBA00022771"/>
    </source>
</evidence>
<reference evidence="9 10" key="1">
    <citation type="journal article" date="2011" name="Science">
        <title>The Selaginella genome identifies genetic changes associated with the evolution of vascular plants.</title>
        <authorList>
            <person name="Banks J.A."/>
            <person name="Nishiyama T."/>
            <person name="Hasebe M."/>
            <person name="Bowman J.L."/>
            <person name="Gribskov M."/>
            <person name="dePamphilis C."/>
            <person name="Albert V.A."/>
            <person name="Aono N."/>
            <person name="Aoyama T."/>
            <person name="Ambrose B.A."/>
            <person name="Ashton N.W."/>
            <person name="Axtell M.J."/>
            <person name="Barker E."/>
            <person name="Barker M.S."/>
            <person name="Bennetzen J.L."/>
            <person name="Bonawitz N.D."/>
            <person name="Chapple C."/>
            <person name="Cheng C."/>
            <person name="Correa L.G."/>
            <person name="Dacre M."/>
            <person name="DeBarry J."/>
            <person name="Dreyer I."/>
            <person name="Elias M."/>
            <person name="Engstrom E.M."/>
            <person name="Estelle M."/>
            <person name="Feng L."/>
            <person name="Finet C."/>
            <person name="Floyd S.K."/>
            <person name="Frommer W.B."/>
            <person name="Fujita T."/>
            <person name="Gramzow L."/>
            <person name="Gutensohn M."/>
            <person name="Harholt J."/>
            <person name="Hattori M."/>
            <person name="Heyl A."/>
            <person name="Hirai T."/>
            <person name="Hiwatashi Y."/>
            <person name="Ishikawa M."/>
            <person name="Iwata M."/>
            <person name="Karol K.G."/>
            <person name="Koehler B."/>
            <person name="Kolukisaoglu U."/>
            <person name="Kubo M."/>
            <person name="Kurata T."/>
            <person name="Lalonde S."/>
            <person name="Li K."/>
            <person name="Li Y."/>
            <person name="Litt A."/>
            <person name="Lyons E."/>
            <person name="Manning G."/>
            <person name="Maruyama T."/>
            <person name="Michael T.P."/>
            <person name="Mikami K."/>
            <person name="Miyazaki S."/>
            <person name="Morinaga S."/>
            <person name="Murata T."/>
            <person name="Mueller-Roeber B."/>
            <person name="Nelson D.R."/>
            <person name="Obara M."/>
            <person name="Oguri Y."/>
            <person name="Olmstead R.G."/>
            <person name="Onodera N."/>
            <person name="Petersen B.L."/>
            <person name="Pils B."/>
            <person name="Prigge M."/>
            <person name="Rensing S.A."/>
            <person name="Riano-Pachon D.M."/>
            <person name="Roberts A.W."/>
            <person name="Sato Y."/>
            <person name="Scheller H.V."/>
            <person name="Schulz B."/>
            <person name="Schulz C."/>
            <person name="Shakirov E.V."/>
            <person name="Shibagaki N."/>
            <person name="Shinohara N."/>
            <person name="Shippen D.E."/>
            <person name="Soerensen I."/>
            <person name="Sotooka R."/>
            <person name="Sugimoto N."/>
            <person name="Sugita M."/>
            <person name="Sumikawa N."/>
            <person name="Tanurdzic M."/>
            <person name="Theissen G."/>
            <person name="Ulvskov P."/>
            <person name="Wakazuki S."/>
            <person name="Weng J.K."/>
            <person name="Willats W.W."/>
            <person name="Wipf D."/>
            <person name="Wolf P.G."/>
            <person name="Yang L."/>
            <person name="Zimmer A.D."/>
            <person name="Zhu Q."/>
            <person name="Mitros T."/>
            <person name="Hellsten U."/>
            <person name="Loque D."/>
            <person name="Otillar R."/>
            <person name="Salamov A."/>
            <person name="Schmutz J."/>
            <person name="Shapiro H."/>
            <person name="Lindquist E."/>
            <person name="Lucas S."/>
            <person name="Rokhsar D."/>
            <person name="Grigoriev I.V."/>
        </authorList>
    </citation>
    <scope>NUCLEOTIDE SEQUENCE [LARGE SCALE GENOMIC DNA]</scope>
</reference>
<dbReference type="Proteomes" id="UP000001514">
    <property type="component" value="Unassembled WGS sequence"/>
</dbReference>
<dbReference type="Pfam" id="PF13912">
    <property type="entry name" value="zf-C2H2_6"/>
    <property type="match status" value="1"/>
</dbReference>
<dbReference type="Gene3D" id="3.30.160.60">
    <property type="entry name" value="Classic Zinc Finger"/>
    <property type="match status" value="1"/>
</dbReference>
<evidence type="ECO:0000259" key="8">
    <source>
        <dbReference type="PROSITE" id="PS50157"/>
    </source>
</evidence>
<feature type="non-terminal residue" evidence="9">
    <location>
        <position position="323"/>
    </location>
</feature>
<evidence type="ECO:0000256" key="2">
    <source>
        <dbReference type="ARBA" id="ARBA00022723"/>
    </source>
</evidence>
<dbReference type="OrthoDB" id="1933825at2759"/>
<dbReference type="Gramene" id="EFJ12411">
    <property type="protein sequence ID" value="EFJ12411"/>
    <property type="gene ID" value="SELMODRAFT_450839"/>
</dbReference>
<keyword evidence="3 6" id="KW-0863">Zinc-finger</keyword>
<dbReference type="KEGG" id="smo:SELMODRAFT_450839"/>
<evidence type="ECO:0000256" key="7">
    <source>
        <dbReference type="SAM" id="MobiDB-lite"/>
    </source>
</evidence>
<proteinExistence type="predicted"/>